<dbReference type="Pfam" id="PF00069">
    <property type="entry name" value="Pkinase"/>
    <property type="match status" value="1"/>
</dbReference>
<dbReference type="SUPFAM" id="SSF56112">
    <property type="entry name" value="Protein kinase-like (PK-like)"/>
    <property type="match status" value="1"/>
</dbReference>
<dbReference type="InterPro" id="IPR008266">
    <property type="entry name" value="Tyr_kinase_AS"/>
</dbReference>
<dbReference type="EMBL" id="CP003607">
    <property type="protein sequence ID" value="AFY81840.1"/>
    <property type="molecule type" value="Genomic_DNA"/>
</dbReference>
<keyword evidence="2 13" id="KW-0723">Serine/threonine-protein kinase</keyword>
<dbReference type="PROSITE" id="PS00107">
    <property type="entry name" value="PROTEIN_KINASE_ATP"/>
    <property type="match status" value="1"/>
</dbReference>
<evidence type="ECO:0000256" key="2">
    <source>
        <dbReference type="ARBA" id="ARBA00022527"/>
    </source>
</evidence>
<keyword evidence="14" id="KW-1185">Reference proteome</keyword>
<name>K9TH35_9CYAN</name>
<dbReference type="PANTHER" id="PTHR24363:SF0">
    <property type="entry name" value="SERINE_THREONINE KINASE LIKE DOMAIN CONTAINING 1"/>
    <property type="match status" value="1"/>
</dbReference>
<evidence type="ECO:0000256" key="4">
    <source>
        <dbReference type="ARBA" id="ARBA00022741"/>
    </source>
</evidence>
<dbReference type="Gene3D" id="2.60.120.380">
    <property type="match status" value="1"/>
</dbReference>
<evidence type="ECO:0000256" key="10">
    <source>
        <dbReference type="SAM" id="MobiDB-lite"/>
    </source>
</evidence>
<feature type="compositionally biased region" description="Pro residues" evidence="10">
    <location>
        <begin position="350"/>
        <end position="362"/>
    </location>
</feature>
<dbReference type="GO" id="GO:0004674">
    <property type="term" value="F:protein serine/threonine kinase activity"/>
    <property type="evidence" value="ECO:0007669"/>
    <property type="project" value="UniProtKB-KW"/>
</dbReference>
<dbReference type="GO" id="GO:0005524">
    <property type="term" value="F:ATP binding"/>
    <property type="evidence" value="ECO:0007669"/>
    <property type="project" value="UniProtKB-UniRule"/>
</dbReference>
<dbReference type="PANTHER" id="PTHR24363">
    <property type="entry name" value="SERINE/THREONINE PROTEIN KINASE"/>
    <property type="match status" value="1"/>
</dbReference>
<keyword evidence="4 9" id="KW-0547">Nucleotide-binding</keyword>
<dbReference type="KEGG" id="oac:Oscil6304_2206"/>
<keyword evidence="11" id="KW-1133">Transmembrane helix</keyword>
<evidence type="ECO:0000313" key="14">
    <source>
        <dbReference type="Proteomes" id="UP000010367"/>
    </source>
</evidence>
<gene>
    <name evidence="13" type="ORF">Oscil6304_2206</name>
</gene>
<dbReference type="EC" id="2.7.11.1" evidence="1"/>
<evidence type="ECO:0000256" key="5">
    <source>
        <dbReference type="ARBA" id="ARBA00022777"/>
    </source>
</evidence>
<evidence type="ECO:0000256" key="7">
    <source>
        <dbReference type="ARBA" id="ARBA00047899"/>
    </source>
</evidence>
<evidence type="ECO:0000256" key="8">
    <source>
        <dbReference type="ARBA" id="ARBA00048679"/>
    </source>
</evidence>
<evidence type="ECO:0000313" key="13">
    <source>
        <dbReference type="EMBL" id="AFY81840.1"/>
    </source>
</evidence>
<sequence length="730" mass="81714">MNCYSNTDPLWESETQMKPLFCSKGHDNFPGSRFCQCCGEPLKVLGAEGISIGAISAGTIVGDRYRLVRELGHGGFGRTYLAEDINRFNEQCVLKEFAPKVQGTYAQQKAEELFAREAGVLYQLQHPQIPKFRELCRSPVEGRSRLFLVQDYVEGQNYRTLLSQRRQQGQKFTVAEVTQLLQQLLPVLDYIHSRRVIHRDISPDNLIFRNLDQLPVLIDFGGVKQVAAQVESQIMNPPVTSPPMPVATRLGKVGYAPEEQMMLGQVYPHSDLYALGVTVLVLLTGEEPQPFFDPQELNWGKDGLGEIPPGLQQVLKKMLARRVGDRFQSATEVLQAIAQVQSTGTLGPQSQPPAPPTRPNTVPPGTVFPTELPPENISPPKNVNSGSLSPFPASVGEITGTAAVTGIPQSRLGRLPWWGTLLLVMMLVVGAGSAGWWGGRQWVKYNPMQPTGSGEKPDLFEDVDPDLAEFSARYSPEEFKRKEALRDRREELGISHQFYVNLVNEAFYERYPTQQGIVLSYDPEDEIWRSRWDELADELLDYLATLSDQARRGLGTYDHQQRDRVSMAVNRLQLSSRALYDLADAQFFHQFPEQEGVDFINQPVGQIWHAIVADQLTALQQGKTLETIQFSPGQYRQQVKETLAPGEGKAYTAYLSKGQILRLSLQTNQNLRISLYPPNSTTDPLLEDSSQRSWSGILPESGYYEIIVVSNARESASYQLNLAADRVTSE</sequence>
<keyword evidence="5 13" id="KW-0418">Kinase</keyword>
<keyword evidence="11" id="KW-0472">Membrane</keyword>
<dbReference type="PROSITE" id="PS50011">
    <property type="entry name" value="PROTEIN_KINASE_DOM"/>
    <property type="match status" value="1"/>
</dbReference>
<dbReference type="Proteomes" id="UP000010367">
    <property type="component" value="Chromosome"/>
</dbReference>
<feature type="domain" description="Protein kinase" evidence="12">
    <location>
        <begin position="65"/>
        <end position="338"/>
    </location>
</feature>
<keyword evidence="3" id="KW-0808">Transferase</keyword>
<keyword evidence="11" id="KW-0812">Transmembrane</keyword>
<evidence type="ECO:0000256" key="11">
    <source>
        <dbReference type="SAM" id="Phobius"/>
    </source>
</evidence>
<dbReference type="CDD" id="cd14014">
    <property type="entry name" value="STKc_PknB_like"/>
    <property type="match status" value="1"/>
</dbReference>
<accession>K9TH35</accession>
<feature type="region of interest" description="Disordered" evidence="10">
    <location>
        <begin position="343"/>
        <end position="370"/>
    </location>
</feature>
<evidence type="ECO:0000256" key="9">
    <source>
        <dbReference type="PROSITE-ProRule" id="PRU10141"/>
    </source>
</evidence>
<evidence type="ECO:0000259" key="12">
    <source>
        <dbReference type="PROSITE" id="PS50011"/>
    </source>
</evidence>
<dbReference type="Gene3D" id="1.10.510.10">
    <property type="entry name" value="Transferase(Phosphotransferase) domain 1"/>
    <property type="match status" value="1"/>
</dbReference>
<evidence type="ECO:0000256" key="6">
    <source>
        <dbReference type="ARBA" id="ARBA00022840"/>
    </source>
</evidence>
<dbReference type="STRING" id="56110.Oscil6304_2206"/>
<feature type="binding site" evidence="9">
    <location>
        <position position="95"/>
    </location>
    <ligand>
        <name>ATP</name>
        <dbReference type="ChEBI" id="CHEBI:30616"/>
    </ligand>
</feature>
<dbReference type="InParanoid" id="K9TH35"/>
<dbReference type="InterPro" id="IPR000719">
    <property type="entry name" value="Prot_kinase_dom"/>
</dbReference>
<dbReference type="PROSITE" id="PS00109">
    <property type="entry name" value="PROTEIN_KINASE_TYR"/>
    <property type="match status" value="1"/>
</dbReference>
<reference evidence="13 14" key="1">
    <citation type="submission" date="2012-06" db="EMBL/GenBank/DDBJ databases">
        <title>Finished chromosome of genome of Oscillatoria acuminata PCC 6304.</title>
        <authorList>
            <consortium name="US DOE Joint Genome Institute"/>
            <person name="Gugger M."/>
            <person name="Coursin T."/>
            <person name="Rippka R."/>
            <person name="Tandeau De Marsac N."/>
            <person name="Huntemann M."/>
            <person name="Wei C.-L."/>
            <person name="Han J."/>
            <person name="Detter J.C."/>
            <person name="Han C."/>
            <person name="Tapia R."/>
            <person name="Davenport K."/>
            <person name="Daligault H."/>
            <person name="Erkkila T."/>
            <person name="Gu W."/>
            <person name="Munk A.C.C."/>
            <person name="Teshima H."/>
            <person name="Xu Y."/>
            <person name="Chain P."/>
            <person name="Chen A."/>
            <person name="Krypides N."/>
            <person name="Mavromatis K."/>
            <person name="Markowitz V."/>
            <person name="Szeto E."/>
            <person name="Ivanova N."/>
            <person name="Mikhailova N."/>
            <person name="Ovchinnikova G."/>
            <person name="Pagani I."/>
            <person name="Pati A."/>
            <person name="Goodwin L."/>
            <person name="Peters L."/>
            <person name="Pitluck S."/>
            <person name="Woyke T."/>
            <person name="Kerfeld C."/>
        </authorList>
    </citation>
    <scope>NUCLEOTIDE SEQUENCE [LARGE SCALE GENOMIC DNA]</scope>
    <source>
        <strain evidence="13 14">PCC 6304</strain>
    </source>
</reference>
<evidence type="ECO:0000256" key="1">
    <source>
        <dbReference type="ARBA" id="ARBA00012513"/>
    </source>
</evidence>
<protein>
    <recommendedName>
        <fullName evidence="1">non-specific serine/threonine protein kinase</fullName>
        <ecNumber evidence="1">2.7.11.1</ecNumber>
    </recommendedName>
</protein>
<proteinExistence type="predicted"/>
<dbReference type="Gene3D" id="3.30.200.20">
    <property type="entry name" value="Phosphorylase Kinase, domain 1"/>
    <property type="match status" value="1"/>
</dbReference>
<comment type="catalytic activity">
    <reaction evidence="8">
        <text>L-seryl-[protein] + ATP = O-phospho-L-seryl-[protein] + ADP + H(+)</text>
        <dbReference type="Rhea" id="RHEA:17989"/>
        <dbReference type="Rhea" id="RHEA-COMP:9863"/>
        <dbReference type="Rhea" id="RHEA-COMP:11604"/>
        <dbReference type="ChEBI" id="CHEBI:15378"/>
        <dbReference type="ChEBI" id="CHEBI:29999"/>
        <dbReference type="ChEBI" id="CHEBI:30616"/>
        <dbReference type="ChEBI" id="CHEBI:83421"/>
        <dbReference type="ChEBI" id="CHEBI:456216"/>
        <dbReference type="EC" id="2.7.11.1"/>
    </reaction>
</comment>
<evidence type="ECO:0000256" key="3">
    <source>
        <dbReference type="ARBA" id="ARBA00022679"/>
    </source>
</evidence>
<comment type="catalytic activity">
    <reaction evidence="7">
        <text>L-threonyl-[protein] + ATP = O-phospho-L-threonyl-[protein] + ADP + H(+)</text>
        <dbReference type="Rhea" id="RHEA:46608"/>
        <dbReference type="Rhea" id="RHEA-COMP:11060"/>
        <dbReference type="Rhea" id="RHEA-COMP:11605"/>
        <dbReference type="ChEBI" id="CHEBI:15378"/>
        <dbReference type="ChEBI" id="CHEBI:30013"/>
        <dbReference type="ChEBI" id="CHEBI:30616"/>
        <dbReference type="ChEBI" id="CHEBI:61977"/>
        <dbReference type="ChEBI" id="CHEBI:456216"/>
        <dbReference type="EC" id="2.7.11.1"/>
    </reaction>
</comment>
<organism evidence="13 14">
    <name type="scientific">Oscillatoria acuminata PCC 6304</name>
    <dbReference type="NCBI Taxonomy" id="56110"/>
    <lineage>
        <taxon>Bacteria</taxon>
        <taxon>Bacillati</taxon>
        <taxon>Cyanobacteriota</taxon>
        <taxon>Cyanophyceae</taxon>
        <taxon>Oscillatoriophycideae</taxon>
        <taxon>Oscillatoriales</taxon>
        <taxon>Oscillatoriaceae</taxon>
        <taxon>Oscillatoria</taxon>
    </lineage>
</organism>
<feature type="transmembrane region" description="Helical" evidence="11">
    <location>
        <begin position="417"/>
        <end position="438"/>
    </location>
</feature>
<dbReference type="eggNOG" id="COG0515">
    <property type="taxonomic scope" value="Bacteria"/>
</dbReference>
<keyword evidence="6 9" id="KW-0067">ATP-binding</keyword>
<dbReference type="AlphaFoldDB" id="K9TH35"/>
<dbReference type="InterPro" id="IPR017441">
    <property type="entry name" value="Protein_kinase_ATP_BS"/>
</dbReference>
<dbReference type="InterPro" id="IPR011009">
    <property type="entry name" value="Kinase-like_dom_sf"/>
</dbReference>
<dbReference type="PATRIC" id="fig|56110.3.peg.2608"/>
<dbReference type="HOGENOM" id="CLU_027264_0_0_3"/>